<keyword evidence="1" id="KW-0812">Transmembrane</keyword>
<dbReference type="EMBL" id="OX597832">
    <property type="protein sequence ID" value="CAI9737083.1"/>
    <property type="molecule type" value="Genomic_DNA"/>
</dbReference>
<feature type="transmembrane region" description="Helical" evidence="1">
    <location>
        <begin position="16"/>
        <end position="32"/>
    </location>
</feature>
<name>A0AA36BMY2_OCTVU</name>
<evidence type="ECO:0000313" key="3">
    <source>
        <dbReference type="Proteomes" id="UP001162480"/>
    </source>
</evidence>
<keyword evidence="3" id="KW-1185">Reference proteome</keyword>
<protein>
    <submittedName>
        <fullName evidence="2">Uncharacterized protein</fullName>
    </submittedName>
</protein>
<proteinExistence type="predicted"/>
<keyword evidence="1" id="KW-0472">Membrane</keyword>
<evidence type="ECO:0000313" key="2">
    <source>
        <dbReference type="EMBL" id="CAI9737083.1"/>
    </source>
</evidence>
<evidence type="ECO:0000256" key="1">
    <source>
        <dbReference type="SAM" id="Phobius"/>
    </source>
</evidence>
<dbReference type="AlphaFoldDB" id="A0AA36BMY2"/>
<sequence>MHLVELESSSYSKTCAAFPVPYAVATVFIVAIEEPRSLRRTSQMLRMDLIIRLRAFQRFRSNSNLRLS</sequence>
<organism evidence="2 3">
    <name type="scientific">Octopus vulgaris</name>
    <name type="common">Common octopus</name>
    <dbReference type="NCBI Taxonomy" id="6645"/>
    <lineage>
        <taxon>Eukaryota</taxon>
        <taxon>Metazoa</taxon>
        <taxon>Spiralia</taxon>
        <taxon>Lophotrochozoa</taxon>
        <taxon>Mollusca</taxon>
        <taxon>Cephalopoda</taxon>
        <taxon>Coleoidea</taxon>
        <taxon>Octopodiformes</taxon>
        <taxon>Octopoda</taxon>
        <taxon>Incirrata</taxon>
        <taxon>Octopodidae</taxon>
        <taxon>Octopus</taxon>
    </lineage>
</organism>
<keyword evidence="1" id="KW-1133">Transmembrane helix</keyword>
<accession>A0AA36BMY2</accession>
<gene>
    <name evidence="2" type="ORF">OCTVUL_1B026405</name>
</gene>
<dbReference type="Proteomes" id="UP001162480">
    <property type="component" value="Chromosome 19"/>
</dbReference>
<reference evidence="2" key="1">
    <citation type="submission" date="2023-08" db="EMBL/GenBank/DDBJ databases">
        <authorList>
            <person name="Alioto T."/>
            <person name="Alioto T."/>
            <person name="Gomez Garrido J."/>
        </authorList>
    </citation>
    <scope>NUCLEOTIDE SEQUENCE</scope>
</reference>